<protein>
    <submittedName>
        <fullName evidence="2">Uncharacterized protein</fullName>
    </submittedName>
</protein>
<evidence type="ECO:0000256" key="1">
    <source>
        <dbReference type="SAM" id="Phobius"/>
    </source>
</evidence>
<proteinExistence type="predicted"/>
<accession>A0A848KZY1</accession>
<dbReference type="Proteomes" id="UP000550729">
    <property type="component" value="Unassembled WGS sequence"/>
</dbReference>
<keyword evidence="1" id="KW-0472">Membrane</keyword>
<keyword evidence="1" id="KW-0812">Transmembrane</keyword>
<feature type="transmembrane region" description="Helical" evidence="1">
    <location>
        <begin position="76"/>
        <end position="97"/>
    </location>
</feature>
<reference evidence="2 3" key="1">
    <citation type="submission" date="2020-04" db="EMBL/GenBank/DDBJ databases">
        <title>Gordonia sp. nov. TBRC 11910.</title>
        <authorList>
            <person name="Suriyachadkun C."/>
        </authorList>
    </citation>
    <scope>NUCLEOTIDE SEQUENCE [LARGE SCALE GENOMIC DNA]</scope>
    <source>
        <strain evidence="2 3">TBRC 11910</strain>
    </source>
</reference>
<comment type="caution">
    <text evidence="2">The sequence shown here is derived from an EMBL/GenBank/DDBJ whole genome shotgun (WGS) entry which is preliminary data.</text>
</comment>
<feature type="transmembrane region" description="Helical" evidence="1">
    <location>
        <begin position="141"/>
        <end position="165"/>
    </location>
</feature>
<organism evidence="2 3">
    <name type="scientific">Gordonia asplenii</name>
    <dbReference type="NCBI Taxonomy" id="2725283"/>
    <lineage>
        <taxon>Bacteria</taxon>
        <taxon>Bacillati</taxon>
        <taxon>Actinomycetota</taxon>
        <taxon>Actinomycetes</taxon>
        <taxon>Mycobacteriales</taxon>
        <taxon>Gordoniaceae</taxon>
        <taxon>Gordonia</taxon>
    </lineage>
</organism>
<feature type="transmembrane region" description="Helical" evidence="1">
    <location>
        <begin position="109"/>
        <end position="129"/>
    </location>
</feature>
<feature type="transmembrane region" description="Helical" evidence="1">
    <location>
        <begin position="33"/>
        <end position="56"/>
    </location>
</feature>
<name>A0A848KZY1_9ACTN</name>
<sequence>MSQPSIPASYPPVGPPGHPAAALRRPPSLLGSAVGTGIIGFLMVIYSVITGFLMLSDDGWSWISWVFTSGSGLQKSIVTAWLVSVPLSLLLTVSALLSPVGAAFRAIAALLLSVAVLDLLAFTLTYLLAGSHWAVGENALLFTLAWGFPIILIVATVAVAPTYFFGWSYFRQRRGAFYAR</sequence>
<evidence type="ECO:0000313" key="2">
    <source>
        <dbReference type="EMBL" id="NMO03979.1"/>
    </source>
</evidence>
<dbReference type="EMBL" id="JABBNB010000029">
    <property type="protein sequence ID" value="NMO03979.1"/>
    <property type="molecule type" value="Genomic_DNA"/>
</dbReference>
<keyword evidence="3" id="KW-1185">Reference proteome</keyword>
<keyword evidence="1" id="KW-1133">Transmembrane helix</keyword>
<evidence type="ECO:0000313" key="3">
    <source>
        <dbReference type="Proteomes" id="UP000550729"/>
    </source>
</evidence>
<dbReference type="AlphaFoldDB" id="A0A848KZY1"/>
<dbReference type="RefSeq" id="WP_170196480.1">
    <property type="nucleotide sequence ID" value="NZ_JABBNB010000029.1"/>
</dbReference>
<gene>
    <name evidence="2" type="ORF">HH308_22450</name>
</gene>